<dbReference type="EMBL" id="CP000916">
    <property type="protein sequence ID" value="ACM22866.1"/>
    <property type="molecule type" value="Genomic_DNA"/>
</dbReference>
<keyword evidence="10" id="KW-0997">Cell inner membrane</keyword>
<dbReference type="AlphaFoldDB" id="B9K7D3"/>
<comment type="function">
    <text evidence="10">Catalyzes the transfer of an acyl group from acyl-phosphate (acyl-PO(4)) to glycerol-3-phosphate (G3P) to form lysophosphatidic acid (LPA). This enzyme utilizes acyl-phosphate as fatty acyl donor, but not acyl-CoA or acyl-ACP.</text>
</comment>
<reference evidence="11 12" key="1">
    <citation type="journal article" date="2009" name="Biosci. Biotechnol. Biochem.">
        <title>WeGAS: a web-based microbial genome annotation system.</title>
        <authorList>
            <person name="Lee D."/>
            <person name="Seo H."/>
            <person name="Park C."/>
            <person name="Park K."/>
        </authorList>
    </citation>
    <scope>NUCLEOTIDE SEQUENCE [LARGE SCALE GENOMIC DNA]</scope>
    <source>
        <strain evidence="12">ATCC 49049 / DSM 4359 / NBRC 107923 / NS-E</strain>
    </source>
</reference>
<dbReference type="eggNOG" id="COG0170">
    <property type="taxonomic scope" value="Bacteria"/>
</dbReference>
<comment type="similarity">
    <text evidence="10">Belongs to the PlsY family.</text>
</comment>
<feature type="transmembrane region" description="Helical" evidence="10">
    <location>
        <begin position="79"/>
        <end position="98"/>
    </location>
</feature>
<keyword evidence="6 10" id="KW-0443">Lipid metabolism</keyword>
<feature type="transmembrane region" description="Helical" evidence="10">
    <location>
        <begin position="127"/>
        <end position="145"/>
    </location>
</feature>
<evidence type="ECO:0000256" key="7">
    <source>
        <dbReference type="ARBA" id="ARBA00023136"/>
    </source>
</evidence>
<dbReference type="Pfam" id="PF02660">
    <property type="entry name" value="G3P_acyltransf"/>
    <property type="match status" value="1"/>
</dbReference>
<evidence type="ECO:0000256" key="5">
    <source>
        <dbReference type="ARBA" id="ARBA00022989"/>
    </source>
</evidence>
<dbReference type="PANTHER" id="PTHR30309">
    <property type="entry name" value="INNER MEMBRANE PROTEIN YGIH"/>
    <property type="match status" value="1"/>
</dbReference>
<evidence type="ECO:0000256" key="1">
    <source>
        <dbReference type="ARBA" id="ARBA00022475"/>
    </source>
</evidence>
<comment type="subunit">
    <text evidence="10">Probably interacts with PlsX.</text>
</comment>
<keyword evidence="12" id="KW-1185">Reference proteome</keyword>
<dbReference type="GO" id="GO:0043772">
    <property type="term" value="F:acyl-phosphate glycerol-3-phosphate acyltransferase activity"/>
    <property type="evidence" value="ECO:0007669"/>
    <property type="project" value="UniProtKB-UniRule"/>
</dbReference>
<evidence type="ECO:0000256" key="10">
    <source>
        <dbReference type="HAMAP-Rule" id="MF_01043"/>
    </source>
</evidence>
<keyword evidence="9 10" id="KW-1208">Phospholipid metabolism</keyword>
<dbReference type="GO" id="GO:0005886">
    <property type="term" value="C:plasma membrane"/>
    <property type="evidence" value="ECO:0007669"/>
    <property type="project" value="UniProtKB-SubCell"/>
</dbReference>
<feature type="transmembrane region" description="Helical" evidence="10">
    <location>
        <begin position="295"/>
        <end position="316"/>
    </location>
</feature>
<dbReference type="EC" id="2.3.1.275" evidence="10"/>
<accession>B9K7D3</accession>
<feature type="transmembrane region" description="Helical" evidence="10">
    <location>
        <begin position="152"/>
        <end position="168"/>
    </location>
</feature>
<evidence type="ECO:0000256" key="4">
    <source>
        <dbReference type="ARBA" id="ARBA00022692"/>
    </source>
</evidence>
<comment type="catalytic activity">
    <reaction evidence="10">
        <text>an acyl phosphate + sn-glycerol 3-phosphate = a 1-acyl-sn-glycero-3-phosphate + phosphate</text>
        <dbReference type="Rhea" id="RHEA:34075"/>
        <dbReference type="ChEBI" id="CHEBI:43474"/>
        <dbReference type="ChEBI" id="CHEBI:57597"/>
        <dbReference type="ChEBI" id="CHEBI:57970"/>
        <dbReference type="ChEBI" id="CHEBI:59918"/>
        <dbReference type="EC" id="2.3.1.275"/>
    </reaction>
</comment>
<protein>
    <recommendedName>
        <fullName evidence="10">Glycerol-3-phosphate acyltransferase</fullName>
    </recommendedName>
    <alternativeName>
        <fullName evidence="10">Acyl-PO4 G3P acyltransferase</fullName>
    </alternativeName>
    <alternativeName>
        <fullName evidence="10">Acyl-phosphate--glycerol-3-phosphate acyltransferase</fullName>
    </alternativeName>
    <alternativeName>
        <fullName evidence="10">G3P acyltransferase</fullName>
        <shortName evidence="10">GPAT</shortName>
        <ecNumber evidence="10">2.3.1.275</ecNumber>
    </alternativeName>
    <alternativeName>
        <fullName evidence="10">Lysophosphatidic acid synthase</fullName>
        <shortName evidence="10">LPA synthase</shortName>
    </alternativeName>
</protein>
<comment type="subcellular location">
    <subcellularLocation>
        <location evidence="10">Cell inner membrane</location>
        <topology evidence="10">Multi-pass membrane protein</topology>
    </subcellularLocation>
</comment>
<feature type="transmembrane region" description="Helical" evidence="10">
    <location>
        <begin position="272"/>
        <end position="289"/>
    </location>
</feature>
<comment type="pathway">
    <text evidence="10">Lipid metabolism; phospholipid metabolism.</text>
</comment>
<dbReference type="InterPro" id="IPR003811">
    <property type="entry name" value="G3P_acylTferase_PlsY"/>
</dbReference>
<dbReference type="KEGG" id="tna:CTN_0690"/>
<keyword evidence="7 10" id="KW-0472">Membrane</keyword>
<dbReference type="SMART" id="SM01207">
    <property type="entry name" value="G3P_acyltransf"/>
    <property type="match status" value="1"/>
</dbReference>
<dbReference type="PANTHER" id="PTHR30309:SF0">
    <property type="entry name" value="GLYCEROL-3-PHOSPHATE ACYLTRANSFERASE-RELATED"/>
    <property type="match status" value="1"/>
</dbReference>
<feature type="transmembrane region" description="Helical" evidence="10">
    <location>
        <begin position="227"/>
        <end position="247"/>
    </location>
</feature>
<keyword evidence="5 10" id="KW-1133">Transmembrane helix</keyword>
<keyword evidence="3 10" id="KW-0808">Transferase</keyword>
<dbReference type="UniPathway" id="UPA00085"/>
<dbReference type="STRING" id="309803.CTN_0690"/>
<feature type="transmembrane region" description="Helical" evidence="10">
    <location>
        <begin position="328"/>
        <end position="348"/>
    </location>
</feature>
<keyword evidence="1 10" id="KW-1003">Cell membrane</keyword>
<name>B9K7D3_THENN</name>
<evidence type="ECO:0000256" key="8">
    <source>
        <dbReference type="ARBA" id="ARBA00023209"/>
    </source>
</evidence>
<dbReference type="HAMAP" id="MF_01043">
    <property type="entry name" value="PlsY"/>
    <property type="match status" value="1"/>
</dbReference>
<keyword evidence="2 10" id="KW-0444">Lipid biosynthesis</keyword>
<keyword evidence="8 10" id="KW-0594">Phospholipid biosynthesis</keyword>
<evidence type="ECO:0000256" key="9">
    <source>
        <dbReference type="ARBA" id="ARBA00023264"/>
    </source>
</evidence>
<dbReference type="eggNOG" id="COG0344">
    <property type="taxonomic scope" value="Bacteria"/>
</dbReference>
<sequence>MKIVLSLLIGYLLGSILPAYFLVKAFVGVDVRNVGTKHAGTTNVYRIAGLWPAVVTAFYDTTKGVLAVQISKAMGQSDFIALLSGYFAVIGHIFPFYLQFRGGKGAATSVGLLLFFLWNTWLRFPVWWFLSDLFVLLSLVLVLLWSSKKGDVVGLFVLPALGLLLSLRKVDHLWFLWVLVGTLWMINLRNVLEEKVIKLGEAGWRVLIRPSAFLLLFLGLKMEKEKFLLLVVIVFSIFLLADISRLISRRIHRFFHEELENRIYRSGERKKISSMTLFLLGVLLSFLLFEKEISFAAGCFLIFGDMTAKVVGVSFGRKRLFHKSFEGTMAAFAVNLFVAYAIFLSGLMDFLPVFLGSVVATTCEVLPLSIDDNVSVPVFSSLVMNLF</sequence>
<comment type="caution">
    <text evidence="10">Lacks conserved residue(s) required for the propagation of feature annotation.</text>
</comment>
<organism evidence="11 12">
    <name type="scientific">Thermotoga neapolitana (strain ATCC 49049 / DSM 4359 / NBRC 107923 / NS-E)</name>
    <dbReference type="NCBI Taxonomy" id="309803"/>
    <lineage>
        <taxon>Bacteria</taxon>
        <taxon>Thermotogati</taxon>
        <taxon>Thermotogota</taxon>
        <taxon>Thermotogae</taxon>
        <taxon>Thermotogales</taxon>
        <taxon>Thermotogaceae</taxon>
        <taxon>Thermotoga</taxon>
    </lineage>
</organism>
<dbReference type="Proteomes" id="UP000000445">
    <property type="component" value="Chromosome"/>
</dbReference>
<dbReference type="HOGENOM" id="CLU_703348_0_0_0"/>
<evidence type="ECO:0000313" key="11">
    <source>
        <dbReference type="EMBL" id="ACM22866.1"/>
    </source>
</evidence>
<dbReference type="GO" id="GO:0008654">
    <property type="term" value="P:phospholipid biosynthetic process"/>
    <property type="evidence" value="ECO:0007669"/>
    <property type="project" value="UniProtKB-UniRule"/>
</dbReference>
<evidence type="ECO:0000313" key="12">
    <source>
        <dbReference type="Proteomes" id="UP000000445"/>
    </source>
</evidence>
<keyword evidence="4 10" id="KW-0812">Transmembrane</keyword>
<gene>
    <name evidence="10" type="primary">plsY</name>
    <name evidence="11" type="ordered locus">CTN_0690</name>
</gene>
<dbReference type="RefSeq" id="WP_015919185.1">
    <property type="nucleotide sequence ID" value="NC_011978.1"/>
</dbReference>
<evidence type="ECO:0000256" key="6">
    <source>
        <dbReference type="ARBA" id="ARBA00023098"/>
    </source>
</evidence>
<proteinExistence type="inferred from homology"/>
<evidence type="ECO:0000256" key="3">
    <source>
        <dbReference type="ARBA" id="ARBA00022679"/>
    </source>
</evidence>
<evidence type="ECO:0000256" key="2">
    <source>
        <dbReference type="ARBA" id="ARBA00022516"/>
    </source>
</evidence>